<evidence type="ECO:0000256" key="10">
    <source>
        <dbReference type="ARBA" id="ARBA00024220"/>
    </source>
</evidence>
<dbReference type="EMBL" id="AMQN01001456">
    <property type="status" value="NOT_ANNOTATED_CDS"/>
    <property type="molecule type" value="Genomic_DNA"/>
</dbReference>
<evidence type="ECO:0000313" key="15">
    <source>
        <dbReference type="EMBL" id="ELU04115.1"/>
    </source>
</evidence>
<dbReference type="PROSITE" id="PS50893">
    <property type="entry name" value="ABC_TRANSPORTER_2"/>
    <property type="match status" value="2"/>
</dbReference>
<feature type="transmembrane region" description="Helical" evidence="12">
    <location>
        <begin position="88"/>
        <end position="108"/>
    </location>
</feature>
<dbReference type="AlphaFoldDB" id="R7UCK8"/>
<feature type="transmembrane region" description="Helical" evidence="12">
    <location>
        <begin position="167"/>
        <end position="186"/>
    </location>
</feature>
<evidence type="ECO:0000256" key="9">
    <source>
        <dbReference type="ARBA" id="ARBA00023136"/>
    </source>
</evidence>
<feature type="transmembrane region" description="Helical" evidence="12">
    <location>
        <begin position="802"/>
        <end position="822"/>
    </location>
</feature>
<feature type="transmembrane region" description="Helical" evidence="12">
    <location>
        <begin position="192"/>
        <end position="214"/>
    </location>
</feature>
<dbReference type="Gene3D" id="3.40.50.300">
    <property type="entry name" value="P-loop containing nucleotide triphosphate hydrolases"/>
    <property type="match status" value="2"/>
</dbReference>
<evidence type="ECO:0000256" key="6">
    <source>
        <dbReference type="ARBA" id="ARBA00022741"/>
    </source>
</evidence>
<feature type="domain" description="ABC transmembrane type-1" evidence="14">
    <location>
        <begin position="658"/>
        <end position="944"/>
    </location>
</feature>
<feature type="transmembrane region" description="Helical" evidence="12">
    <location>
        <begin position="704"/>
        <end position="725"/>
    </location>
</feature>
<feature type="transmembrane region" description="Helical" evidence="12">
    <location>
        <begin position="655"/>
        <end position="677"/>
    </location>
</feature>
<feature type="domain" description="ABC transmembrane type-1" evidence="14">
    <location>
        <begin position="93"/>
        <end position="347"/>
    </location>
</feature>
<dbReference type="InterPro" id="IPR003593">
    <property type="entry name" value="AAA+_ATPase"/>
</dbReference>
<accession>R7UCK8</accession>
<evidence type="ECO:0000256" key="12">
    <source>
        <dbReference type="SAM" id="Phobius"/>
    </source>
</evidence>
<reference evidence="15 17" key="2">
    <citation type="journal article" date="2013" name="Nature">
        <title>Insights into bilaterian evolution from three spiralian genomes.</title>
        <authorList>
            <person name="Simakov O."/>
            <person name="Marletaz F."/>
            <person name="Cho S.J."/>
            <person name="Edsinger-Gonzales E."/>
            <person name="Havlak P."/>
            <person name="Hellsten U."/>
            <person name="Kuo D.H."/>
            <person name="Larsson T."/>
            <person name="Lv J."/>
            <person name="Arendt D."/>
            <person name="Savage R."/>
            <person name="Osoegawa K."/>
            <person name="de Jong P."/>
            <person name="Grimwood J."/>
            <person name="Chapman J.A."/>
            <person name="Shapiro H."/>
            <person name="Aerts A."/>
            <person name="Otillar R.P."/>
            <person name="Terry A.Y."/>
            <person name="Boore J.L."/>
            <person name="Grigoriev I.V."/>
            <person name="Lindberg D.R."/>
            <person name="Seaver E.C."/>
            <person name="Weisblat D.A."/>
            <person name="Putnam N.H."/>
            <person name="Rokhsar D.S."/>
        </authorList>
    </citation>
    <scope>NUCLEOTIDE SEQUENCE</scope>
    <source>
        <strain evidence="15 17">I ESC-2004</strain>
    </source>
</reference>
<dbReference type="Pfam" id="PF00664">
    <property type="entry name" value="ABC_membrane"/>
    <property type="match status" value="2"/>
</dbReference>
<dbReference type="CDD" id="cd18603">
    <property type="entry name" value="ABC_6TM_MRP1_2_3_6_D2_like"/>
    <property type="match status" value="1"/>
</dbReference>
<dbReference type="GO" id="GO:0005774">
    <property type="term" value="C:vacuolar membrane"/>
    <property type="evidence" value="ECO:0007669"/>
    <property type="project" value="UniProtKB-SubCell"/>
</dbReference>
<reference evidence="16" key="3">
    <citation type="submission" date="2015-06" db="UniProtKB">
        <authorList>
            <consortium name="EnsemblMetazoa"/>
        </authorList>
    </citation>
    <scope>IDENTIFICATION</scope>
</reference>
<evidence type="ECO:0000256" key="4">
    <source>
        <dbReference type="ARBA" id="ARBA00022692"/>
    </source>
</evidence>
<dbReference type="FunFam" id="3.40.50.300:FF:000293">
    <property type="entry name" value="ATP binding cassette subfamily C member 1"/>
    <property type="match status" value="1"/>
</dbReference>
<dbReference type="PROSITE" id="PS00211">
    <property type="entry name" value="ABC_TRANSPORTER_1"/>
    <property type="match status" value="1"/>
</dbReference>
<dbReference type="InterPro" id="IPR027417">
    <property type="entry name" value="P-loop_NTPase"/>
</dbReference>
<dbReference type="GO" id="GO:0016887">
    <property type="term" value="F:ATP hydrolysis activity"/>
    <property type="evidence" value="ECO:0007669"/>
    <property type="project" value="InterPro"/>
</dbReference>
<dbReference type="CDD" id="cd18595">
    <property type="entry name" value="ABC_6TM_MRP1_2_3_6_D1_like"/>
    <property type="match status" value="1"/>
</dbReference>
<dbReference type="FunFam" id="1.20.1560.10:FF:000001">
    <property type="entry name" value="ATP-binding cassette subfamily C member 1"/>
    <property type="match status" value="1"/>
</dbReference>
<dbReference type="SMART" id="SM00382">
    <property type="entry name" value="AAA"/>
    <property type="match status" value="2"/>
</dbReference>
<dbReference type="GO" id="GO:0015431">
    <property type="term" value="F:ABC-type glutathione S-conjugate transporter activity"/>
    <property type="evidence" value="ECO:0007669"/>
    <property type="project" value="UniProtKB-EC"/>
</dbReference>
<keyword evidence="9 12" id="KW-0472">Membrane</keyword>
<dbReference type="InterPro" id="IPR003439">
    <property type="entry name" value="ABC_transporter-like_ATP-bd"/>
</dbReference>
<keyword evidence="3" id="KW-0813">Transport</keyword>
<keyword evidence="8 12" id="KW-1133">Transmembrane helix</keyword>
<dbReference type="EMBL" id="KB302615">
    <property type="protein sequence ID" value="ELU04115.1"/>
    <property type="molecule type" value="Genomic_DNA"/>
</dbReference>
<feature type="transmembrane region" description="Helical" evidence="12">
    <location>
        <begin position="889"/>
        <end position="909"/>
    </location>
</feature>
<dbReference type="CDD" id="cd03244">
    <property type="entry name" value="ABCC_MRP_domain2"/>
    <property type="match status" value="1"/>
</dbReference>
<evidence type="ECO:0000256" key="1">
    <source>
        <dbReference type="ARBA" id="ARBA00004128"/>
    </source>
</evidence>
<dbReference type="PANTHER" id="PTHR24223:SF443">
    <property type="entry name" value="MULTIDRUG-RESISTANCE LIKE PROTEIN 1, ISOFORM I"/>
    <property type="match status" value="1"/>
</dbReference>
<proteinExistence type="inferred from homology"/>
<evidence type="ECO:0000256" key="5">
    <source>
        <dbReference type="ARBA" id="ARBA00022737"/>
    </source>
</evidence>
<dbReference type="EC" id="7.6.2.3" evidence="10"/>
<evidence type="ECO:0000259" key="13">
    <source>
        <dbReference type="PROSITE" id="PS50893"/>
    </source>
</evidence>
<dbReference type="EnsemblMetazoa" id="CapteT1666">
    <property type="protein sequence ID" value="CapteP1666"/>
    <property type="gene ID" value="CapteG1666"/>
</dbReference>
<keyword evidence="7" id="KW-0067">ATP-binding</keyword>
<evidence type="ECO:0000259" key="14">
    <source>
        <dbReference type="PROSITE" id="PS50929"/>
    </source>
</evidence>
<comment type="catalytic activity">
    <reaction evidence="11">
        <text>leukotriene C4(in) + ATP + H2O = leukotriene C4(out) + ADP + phosphate + H(+)</text>
        <dbReference type="Rhea" id="RHEA:38963"/>
        <dbReference type="ChEBI" id="CHEBI:15377"/>
        <dbReference type="ChEBI" id="CHEBI:15378"/>
        <dbReference type="ChEBI" id="CHEBI:30616"/>
        <dbReference type="ChEBI" id="CHEBI:43474"/>
        <dbReference type="ChEBI" id="CHEBI:57973"/>
        <dbReference type="ChEBI" id="CHEBI:456216"/>
    </reaction>
    <physiologicalReaction direction="left-to-right" evidence="11">
        <dbReference type="Rhea" id="RHEA:38964"/>
    </physiologicalReaction>
</comment>
<feature type="domain" description="ABC transporter" evidence="13">
    <location>
        <begin position="379"/>
        <end position="603"/>
    </location>
</feature>
<dbReference type="OrthoDB" id="6500128at2759"/>
<evidence type="ECO:0000313" key="16">
    <source>
        <dbReference type="EnsemblMetazoa" id="CapteP1666"/>
    </source>
</evidence>
<dbReference type="FunFam" id="3.40.50.300:FF:000074">
    <property type="entry name" value="Multidrug resistance-associated protein 5 isoform 1"/>
    <property type="match status" value="1"/>
</dbReference>
<dbReference type="OMA" id="RTIRIEF"/>
<keyword evidence="17" id="KW-1185">Reference proteome</keyword>
<comment type="subcellular location">
    <subcellularLocation>
        <location evidence="1">Vacuole membrane</location>
        <topology evidence="1">Multi-pass membrane protein</topology>
    </subcellularLocation>
</comment>
<feature type="domain" description="ABC transporter" evidence="13">
    <location>
        <begin position="981"/>
        <end position="1215"/>
    </location>
</feature>
<keyword evidence="5" id="KW-0677">Repeat</keyword>
<dbReference type="PROSITE" id="PS50929">
    <property type="entry name" value="ABC_TM1F"/>
    <property type="match status" value="2"/>
</dbReference>
<dbReference type="CDD" id="cd03250">
    <property type="entry name" value="ABCC_MRP_domain1"/>
    <property type="match status" value="1"/>
</dbReference>
<evidence type="ECO:0000256" key="3">
    <source>
        <dbReference type="ARBA" id="ARBA00022448"/>
    </source>
</evidence>
<dbReference type="PANTHER" id="PTHR24223">
    <property type="entry name" value="ATP-BINDING CASSETTE SUB-FAMILY C"/>
    <property type="match status" value="1"/>
</dbReference>
<keyword evidence="6" id="KW-0547">Nucleotide-binding</keyword>
<dbReference type="SUPFAM" id="SSF90123">
    <property type="entry name" value="ABC transporter transmembrane region"/>
    <property type="match status" value="2"/>
</dbReference>
<dbReference type="SUPFAM" id="SSF52540">
    <property type="entry name" value="P-loop containing nucleoside triphosphate hydrolases"/>
    <property type="match status" value="2"/>
</dbReference>
<evidence type="ECO:0000256" key="2">
    <source>
        <dbReference type="ARBA" id="ARBA00009726"/>
    </source>
</evidence>
<keyword evidence="4 12" id="KW-0812">Transmembrane</keyword>
<dbReference type="FunFam" id="1.20.1560.10:FF:000006">
    <property type="entry name" value="ATP-binding cassette, sub-family C (CFTR/MRP), member 9"/>
    <property type="match status" value="1"/>
</dbReference>
<evidence type="ECO:0000256" key="8">
    <source>
        <dbReference type="ARBA" id="ARBA00022989"/>
    </source>
</evidence>
<dbReference type="InterPro" id="IPR036640">
    <property type="entry name" value="ABC1_TM_sf"/>
</dbReference>
<protein>
    <recommendedName>
        <fullName evidence="10">ABC-type glutathione-S-conjugate transporter</fullName>
        <ecNumber evidence="10">7.6.2.3</ecNumber>
    </recommendedName>
</protein>
<feature type="transmembrane region" description="Helical" evidence="12">
    <location>
        <begin position="273"/>
        <end position="293"/>
    </location>
</feature>
<sequence length="1220" mass="136695">MYELLERDKCSNIGPIFQEKLSEEYEDKKLKRHVCHRLTKSKNHKPSLPSWVFDRLAVASGEFGSPGFSSPELDSPALWMQSEDEYEWKGLVIAISMFLSGVAFVFCIHRHLYFAFLFGQHMRSAVTAAIYRKCLKLSNSAKGKTTAGQIVNLMGVDAQRLQDVPTFFFNVIFAPPLILIAGALLWNSIGVASLFGLAFLVLVLTPANGVYVATKIKQSQMIQMIIKDERVKLMGEILSGIKVLKLYGWEPFFKEKVLNERDNEMKYLRRTSYMSGVSAILWNNAAYIVSVLLTQDRGVTFIIYAAYIYLDDENDLDPNTAFVTASFVSAFNFPLSFLPAGVSYLGQTFVSLKRISEFLQLDELQEGSVTDDVPMNSDVEIENGSFAWNQNGFPALKNINMRIKTGALVAVLGQVGSGKSSLMSAILGEMHKLQGTVKAKSSIAYIPQQAWIQNKTVRDNILFSKTYNEPKYRAVIKACALETDLKILMDGDSTEIGEKGINLSGGQKQRVNLARAVYQDEDIYLLDDPLSAVDSHVGKHIFEHVIGPTGVLKHKTRVLVTHSATYLPQVDYIIVMKSGEICECGTYEELQNDQGAFAAFLKTKRFGFNIDYKSSSQKVLELEPAVKLVQDEITGDGNIKWPVIKAFIKAAGIPLMTGVLVFHIINTAALVYSNIWLSGWSNEVLLRRLQNDTVSIRQQKDYNFGVYSVILFGQLVSLLLGSLCITRGCLAASRVLHNDLVDRLLRAPMSFFDTTPLGRIMNRVSRDMDAIDFNIPLQLRNWFFQLIPLIATLTIISYGTPIFLVGVVPIIVIFLYIQRIYVNIVRQLRRIDSVKRSPVFAHFDESLSGLASIRAYRQQDRFLEKCDDLVDESQRAYYLYCVSMRWSSVLLECIGTCILLSASILAVVQRDTINSGVAGMTISFALQVHVFLNFYVRAAAELETYLISVERVQEYTSIQTEATWHIPETKPKSNWPEEGRISLTDYSVRYRHGLDLVLKGVSCDIQPRENIGVVGRTGAGKSSLALSLFRIIEAAAGSIRIDDKDIGSLGLLDLRSRLTIIPQDPVIFSGSLRMNLDPFESYSDAEVWDALELAHLKGFVQRTSEGLEYQCGENGASLSIGQRQLVCLARALLRHSQVLVLDEATAAVDLETDELIQQTIRSAFHKCTIITIAHRLNTILDYDRVMVMQNGKILEMDNPKKLLNDSRSHFYSMAKDVGIV</sequence>
<dbReference type="InterPro" id="IPR017871">
    <property type="entry name" value="ABC_transporter-like_CS"/>
</dbReference>
<organism evidence="15">
    <name type="scientific">Capitella teleta</name>
    <name type="common">Polychaete worm</name>
    <dbReference type="NCBI Taxonomy" id="283909"/>
    <lineage>
        <taxon>Eukaryota</taxon>
        <taxon>Metazoa</taxon>
        <taxon>Spiralia</taxon>
        <taxon>Lophotrochozoa</taxon>
        <taxon>Annelida</taxon>
        <taxon>Polychaeta</taxon>
        <taxon>Sedentaria</taxon>
        <taxon>Scolecida</taxon>
        <taxon>Capitellidae</taxon>
        <taxon>Capitella</taxon>
    </lineage>
</organism>
<dbReference type="Proteomes" id="UP000014760">
    <property type="component" value="Unassembled WGS sequence"/>
</dbReference>
<comment type="similarity">
    <text evidence="2">Belongs to the ABC transporter superfamily. ABCC family. Conjugate transporter (TC 3.A.1.208) subfamily.</text>
</comment>
<dbReference type="HOGENOM" id="CLU_000604_27_0_1"/>
<dbReference type="STRING" id="283909.R7UCK8"/>
<evidence type="ECO:0000256" key="11">
    <source>
        <dbReference type="ARBA" id="ARBA00047523"/>
    </source>
</evidence>
<gene>
    <name evidence="15" type="ORF">CAPTEDRAFT_1666</name>
</gene>
<evidence type="ECO:0000313" key="17">
    <source>
        <dbReference type="Proteomes" id="UP000014760"/>
    </source>
</evidence>
<dbReference type="InterPro" id="IPR050173">
    <property type="entry name" value="ABC_transporter_C-like"/>
</dbReference>
<evidence type="ECO:0000256" key="7">
    <source>
        <dbReference type="ARBA" id="ARBA00022840"/>
    </source>
</evidence>
<name>R7UCK8_CAPTE</name>
<dbReference type="Pfam" id="PF00005">
    <property type="entry name" value="ABC_tran"/>
    <property type="match status" value="2"/>
</dbReference>
<dbReference type="GO" id="GO:0005524">
    <property type="term" value="F:ATP binding"/>
    <property type="evidence" value="ECO:0007669"/>
    <property type="project" value="UniProtKB-KW"/>
</dbReference>
<dbReference type="Gene3D" id="1.20.1560.10">
    <property type="entry name" value="ABC transporter type 1, transmembrane domain"/>
    <property type="match status" value="2"/>
</dbReference>
<reference evidence="17" key="1">
    <citation type="submission" date="2012-12" db="EMBL/GenBank/DDBJ databases">
        <authorList>
            <person name="Hellsten U."/>
            <person name="Grimwood J."/>
            <person name="Chapman J.A."/>
            <person name="Shapiro H."/>
            <person name="Aerts A."/>
            <person name="Otillar R.P."/>
            <person name="Terry A.Y."/>
            <person name="Boore J.L."/>
            <person name="Simakov O."/>
            <person name="Marletaz F."/>
            <person name="Cho S.-J."/>
            <person name="Edsinger-Gonzales E."/>
            <person name="Havlak P."/>
            <person name="Kuo D.-H."/>
            <person name="Larsson T."/>
            <person name="Lv J."/>
            <person name="Arendt D."/>
            <person name="Savage R."/>
            <person name="Osoegawa K."/>
            <person name="de Jong P."/>
            <person name="Lindberg D.R."/>
            <person name="Seaver E.C."/>
            <person name="Weisblat D.A."/>
            <person name="Putnam N.H."/>
            <person name="Grigoriev I.V."/>
            <person name="Rokhsar D.S."/>
        </authorList>
    </citation>
    <scope>NUCLEOTIDE SEQUENCE</scope>
    <source>
        <strain evidence="17">I ESC-2004</strain>
    </source>
</reference>
<dbReference type="InterPro" id="IPR011527">
    <property type="entry name" value="ABC1_TM_dom"/>
</dbReference>